<dbReference type="Proteomes" id="UP000294575">
    <property type="component" value="Unassembled WGS sequence"/>
</dbReference>
<keyword evidence="3" id="KW-1185">Reference proteome</keyword>
<dbReference type="EMBL" id="SNYK01000010">
    <property type="protein sequence ID" value="TDQ36904.1"/>
    <property type="molecule type" value="Genomic_DNA"/>
</dbReference>
<keyword evidence="1" id="KW-0812">Transmembrane</keyword>
<dbReference type="OrthoDB" id="5295180at2"/>
<name>A0A4R6U1G3_9GAMM</name>
<dbReference type="Pfam" id="PF05751">
    <property type="entry name" value="FixH"/>
    <property type="match status" value="1"/>
</dbReference>
<organism evidence="2 3">
    <name type="scientific">Thiopseudomonas denitrificans</name>
    <dbReference type="NCBI Taxonomy" id="1501432"/>
    <lineage>
        <taxon>Bacteria</taxon>
        <taxon>Pseudomonadati</taxon>
        <taxon>Pseudomonadota</taxon>
        <taxon>Gammaproteobacteria</taxon>
        <taxon>Pseudomonadales</taxon>
        <taxon>Pseudomonadaceae</taxon>
        <taxon>Thiopseudomonas</taxon>
    </lineage>
</organism>
<reference evidence="2 3" key="1">
    <citation type="submission" date="2019-03" db="EMBL/GenBank/DDBJ databases">
        <title>Genomic Encyclopedia of Type Strains, Phase IV (KMG-IV): sequencing the most valuable type-strain genomes for metagenomic binning, comparative biology and taxonomic classification.</title>
        <authorList>
            <person name="Goeker M."/>
        </authorList>
    </citation>
    <scope>NUCLEOTIDE SEQUENCE [LARGE SCALE GENOMIC DNA]</scope>
    <source>
        <strain evidence="2 3">DSM 28679</strain>
    </source>
</reference>
<comment type="caution">
    <text evidence="2">The sequence shown here is derived from an EMBL/GenBank/DDBJ whole genome shotgun (WGS) entry which is preliminary data.</text>
</comment>
<evidence type="ECO:0000313" key="3">
    <source>
        <dbReference type="Proteomes" id="UP000294575"/>
    </source>
</evidence>
<evidence type="ECO:0000256" key="1">
    <source>
        <dbReference type="SAM" id="Phobius"/>
    </source>
</evidence>
<dbReference type="AlphaFoldDB" id="A0A4R6U1G3"/>
<accession>A0A4R6U1G3</accession>
<evidence type="ECO:0000313" key="2">
    <source>
        <dbReference type="EMBL" id="TDQ36904.1"/>
    </source>
</evidence>
<sequence length="170" mass="19074">MQQTAQTSSRWYKEPWAWFVLGILGSSVVLGLSLLTIAINNQPSMVVDNYYDAGKGINTSLERERLAVKLNMQALLVLDSERGEVLLELQGMSQPQQLVLNLISPTQPERDRRIVLQPGQLAGQYRGLLTEEISGRRFVELLGAEEGHDWRLFEEEELSPGQPVELGEAL</sequence>
<evidence type="ECO:0008006" key="4">
    <source>
        <dbReference type="Google" id="ProtNLM"/>
    </source>
</evidence>
<protein>
    <recommendedName>
        <fullName evidence="4">Nitrogen fixation protein FixH</fullName>
    </recommendedName>
</protein>
<keyword evidence="1" id="KW-1133">Transmembrane helix</keyword>
<keyword evidence="1" id="KW-0472">Membrane</keyword>
<gene>
    <name evidence="2" type="ORF">DFQ45_110119</name>
</gene>
<dbReference type="RefSeq" id="WP_101497546.1">
    <property type="nucleotide sequence ID" value="NZ_LNJZ01000009.1"/>
</dbReference>
<dbReference type="InterPro" id="IPR008620">
    <property type="entry name" value="FixH"/>
</dbReference>
<proteinExistence type="predicted"/>
<feature type="transmembrane region" description="Helical" evidence="1">
    <location>
        <begin position="16"/>
        <end position="39"/>
    </location>
</feature>